<accession>A0AAW2Y0E9</accession>
<gene>
    <name evidence="1" type="ORF">Slati_0555900</name>
</gene>
<reference evidence="1" key="1">
    <citation type="submission" date="2020-06" db="EMBL/GenBank/DDBJ databases">
        <authorList>
            <person name="Li T."/>
            <person name="Hu X."/>
            <person name="Zhang T."/>
            <person name="Song X."/>
            <person name="Zhang H."/>
            <person name="Dai N."/>
            <person name="Sheng W."/>
            <person name="Hou X."/>
            <person name="Wei L."/>
        </authorList>
    </citation>
    <scope>NUCLEOTIDE SEQUENCE</scope>
    <source>
        <strain evidence="1">KEN1</strain>
        <tissue evidence="1">Leaf</tissue>
    </source>
</reference>
<dbReference type="AlphaFoldDB" id="A0AAW2Y0E9"/>
<name>A0AAW2Y0E9_9LAMI</name>
<protein>
    <submittedName>
        <fullName evidence="1">Uncharacterized protein</fullName>
    </submittedName>
</protein>
<comment type="caution">
    <text evidence="1">The sequence shown here is derived from an EMBL/GenBank/DDBJ whole genome shotgun (WGS) entry which is preliminary data.</text>
</comment>
<organism evidence="1">
    <name type="scientific">Sesamum latifolium</name>
    <dbReference type="NCBI Taxonomy" id="2727402"/>
    <lineage>
        <taxon>Eukaryota</taxon>
        <taxon>Viridiplantae</taxon>
        <taxon>Streptophyta</taxon>
        <taxon>Embryophyta</taxon>
        <taxon>Tracheophyta</taxon>
        <taxon>Spermatophyta</taxon>
        <taxon>Magnoliopsida</taxon>
        <taxon>eudicotyledons</taxon>
        <taxon>Gunneridae</taxon>
        <taxon>Pentapetalae</taxon>
        <taxon>asterids</taxon>
        <taxon>lamiids</taxon>
        <taxon>Lamiales</taxon>
        <taxon>Pedaliaceae</taxon>
        <taxon>Sesamum</taxon>
    </lineage>
</organism>
<sequence>MWFDLSAHYRAQVGVFNTADSLQDGAAASGIWVDTMVFDGLWLVAIRATRVESGGALTSPAFEKEAQGTHSWGRAH</sequence>
<dbReference type="EMBL" id="JACGWN010000002">
    <property type="protein sequence ID" value="KAL0459287.1"/>
    <property type="molecule type" value="Genomic_DNA"/>
</dbReference>
<reference evidence="1" key="2">
    <citation type="journal article" date="2024" name="Plant">
        <title>Genomic evolution and insights into agronomic trait innovations of Sesamum species.</title>
        <authorList>
            <person name="Miao H."/>
            <person name="Wang L."/>
            <person name="Qu L."/>
            <person name="Liu H."/>
            <person name="Sun Y."/>
            <person name="Le M."/>
            <person name="Wang Q."/>
            <person name="Wei S."/>
            <person name="Zheng Y."/>
            <person name="Lin W."/>
            <person name="Duan Y."/>
            <person name="Cao H."/>
            <person name="Xiong S."/>
            <person name="Wang X."/>
            <person name="Wei L."/>
            <person name="Li C."/>
            <person name="Ma Q."/>
            <person name="Ju M."/>
            <person name="Zhao R."/>
            <person name="Li G."/>
            <person name="Mu C."/>
            <person name="Tian Q."/>
            <person name="Mei H."/>
            <person name="Zhang T."/>
            <person name="Gao T."/>
            <person name="Zhang H."/>
        </authorList>
    </citation>
    <scope>NUCLEOTIDE SEQUENCE</scope>
    <source>
        <strain evidence="1">KEN1</strain>
    </source>
</reference>
<proteinExistence type="predicted"/>
<evidence type="ECO:0000313" key="1">
    <source>
        <dbReference type="EMBL" id="KAL0459287.1"/>
    </source>
</evidence>